<feature type="chain" id="PRO_5039030780" description="SsuA/THI5-like domain-containing protein" evidence="1">
    <location>
        <begin position="20"/>
        <end position="353"/>
    </location>
</feature>
<dbReference type="PIRSF" id="PIRSF027386">
    <property type="entry name" value="UCP027386_ABC_sbc_TM0202"/>
    <property type="match status" value="1"/>
</dbReference>
<evidence type="ECO:0000256" key="1">
    <source>
        <dbReference type="SAM" id="SignalP"/>
    </source>
</evidence>
<evidence type="ECO:0000313" key="4">
    <source>
        <dbReference type="Proteomes" id="UP000018461"/>
    </source>
</evidence>
<evidence type="ECO:0000259" key="2">
    <source>
        <dbReference type="Pfam" id="PF09084"/>
    </source>
</evidence>
<keyword evidence="1" id="KW-0732">Signal</keyword>
<keyword evidence="4" id="KW-1185">Reference proteome</keyword>
<feature type="domain" description="SsuA/THI5-like" evidence="2">
    <location>
        <begin position="87"/>
        <end position="279"/>
    </location>
</feature>
<proteinExistence type="predicted"/>
<dbReference type="Gene3D" id="3.40.190.10">
    <property type="entry name" value="Periplasmic binding protein-like II"/>
    <property type="match status" value="2"/>
</dbReference>
<dbReference type="InterPro" id="IPR027024">
    <property type="entry name" value="UCP027386_ABC_sbc_TM0202"/>
</dbReference>
<dbReference type="Proteomes" id="UP000018461">
    <property type="component" value="Unassembled WGS sequence"/>
</dbReference>
<gene>
    <name evidence="3" type="ORF">HMPREF9625_00537</name>
</gene>
<comment type="caution">
    <text evidence="3">The sequence shown here is derived from an EMBL/GenBank/DDBJ whole genome shotgun (WGS) entry which is preliminary data.</text>
</comment>
<dbReference type="HOGENOM" id="CLU_062584_0_0_9"/>
<dbReference type="PANTHER" id="PTHR30024:SF46">
    <property type="entry name" value="ABC TRANSPORTER, SUBSTRATE-BINDING LIPOPROTEIN"/>
    <property type="match status" value="1"/>
</dbReference>
<dbReference type="Pfam" id="PF09084">
    <property type="entry name" value="NMT1"/>
    <property type="match status" value="1"/>
</dbReference>
<dbReference type="EMBL" id="AFZC02000003">
    <property type="protein sequence ID" value="EHL11707.1"/>
    <property type="molecule type" value="Genomic_DNA"/>
</dbReference>
<protein>
    <recommendedName>
        <fullName evidence="2">SsuA/THI5-like domain-containing protein</fullName>
    </recommendedName>
</protein>
<dbReference type="GO" id="GO:0009234">
    <property type="term" value="P:menaquinone biosynthetic process"/>
    <property type="evidence" value="ECO:0007669"/>
    <property type="project" value="UniProtKB-UniPathway"/>
</dbReference>
<dbReference type="AlphaFoldDB" id="G9WMF4"/>
<dbReference type="InterPro" id="IPR015168">
    <property type="entry name" value="SsuA/THI5"/>
</dbReference>
<reference evidence="3" key="1">
    <citation type="submission" date="2011-08" db="EMBL/GenBank/DDBJ databases">
        <authorList>
            <consortium name="The Broad Institute Genome Sequencing Platform"/>
            <person name="Earl A."/>
            <person name="Ward D."/>
            <person name="Feldgarden M."/>
            <person name="Gevers D."/>
            <person name="Sizova M."/>
            <person name="Hazen A."/>
            <person name="Epstein S."/>
            <person name="Young S.K."/>
            <person name="Zeng Q."/>
            <person name="Gargeya S."/>
            <person name="Fitzgerald M."/>
            <person name="Haas B."/>
            <person name="Abouelleil A."/>
            <person name="Alvarado L."/>
            <person name="Arachchi H.M."/>
            <person name="Berlin A."/>
            <person name="Brown A."/>
            <person name="Chapman S.B."/>
            <person name="Chen Z."/>
            <person name="Dunbar C."/>
            <person name="Freedman E."/>
            <person name="Gearin G."/>
            <person name="Gellesch M."/>
            <person name="Goldberg J."/>
            <person name="Griggs A."/>
            <person name="Gujja S."/>
            <person name="Heiman D."/>
            <person name="Howarth C."/>
            <person name="Larson L."/>
            <person name="Lui A."/>
            <person name="MacDonald P.J.P."/>
            <person name="Montmayeur A."/>
            <person name="Murphy C."/>
            <person name="Neiman D."/>
            <person name="Pearson M."/>
            <person name="Priest M."/>
            <person name="Roberts A."/>
            <person name="Saif S."/>
            <person name="Shea T."/>
            <person name="Shenoy N."/>
            <person name="Sisk P."/>
            <person name="Stolte C."/>
            <person name="Sykes S."/>
            <person name="Wortman J."/>
            <person name="Nusbaum C."/>
            <person name="Birren B."/>
        </authorList>
    </citation>
    <scope>NUCLEOTIDE SEQUENCE</scope>
    <source>
        <strain evidence="3">ACB1</strain>
    </source>
</reference>
<dbReference type="RefSeq" id="WP_009534399.1">
    <property type="nucleotide sequence ID" value="NZ_KE148312.1"/>
</dbReference>
<dbReference type="STRING" id="796943.HMPREF9625_00537"/>
<dbReference type="PANTHER" id="PTHR30024">
    <property type="entry name" value="ALIPHATIC SULFONATES-BINDING PROTEIN-RELATED"/>
    <property type="match status" value="1"/>
</dbReference>
<dbReference type="UniPathway" id="UPA00079"/>
<name>G9WMF4_9FIRM</name>
<dbReference type="SUPFAM" id="SSF53850">
    <property type="entry name" value="Periplasmic binding protein-like II"/>
    <property type="match status" value="1"/>
</dbReference>
<organism evidence="3 4">
    <name type="scientific">Oribacterium parvum ACB1</name>
    <dbReference type="NCBI Taxonomy" id="796943"/>
    <lineage>
        <taxon>Bacteria</taxon>
        <taxon>Bacillati</taxon>
        <taxon>Bacillota</taxon>
        <taxon>Clostridia</taxon>
        <taxon>Lachnospirales</taxon>
        <taxon>Lachnospiraceae</taxon>
        <taxon>Oribacterium</taxon>
    </lineage>
</organism>
<sequence length="353" mass="38640">MKKKMALVFLSLAVLCSLASCSGKKEAQGTTEAATKQLETTVKAEETEKAEEAAEKQDEQDGDSLRVISLKGPTSIGLVNLMDKTEKEGLAYSFQMEASPDALLPEFISGKADIATVPANMAAVLYQKLEKDLYVLNINTLGVLYGVSGNAEVKSFSDVNGKSIYSTGQGASPEYLMNALLKENHVAADLEFFTEPTEIAARLKENPDAIAILPEPFATATLLQNSALERKFSLTEEWNKLYAGANLPTAVTIVRKSFYEKHKATLENFLKEEKESIEAVEQDIDTTASLMVKYGILEKEELAKKAIPNCNVHFIDGEEMKKDLEKYYEVLFAADPKSVGGALPDAEFYFSLG</sequence>
<reference evidence="3" key="2">
    <citation type="submission" date="2013-03" db="EMBL/GenBank/DDBJ databases">
        <title>The Genome Sequence of Oribacterium sp. ACB1.</title>
        <authorList>
            <consortium name="The Broad Institute Genomics Platform"/>
            <consortium name="The Broad Institute Genome Sequencing Center for Infectious Disease"/>
            <person name="Earl A."/>
            <person name="Ward D."/>
            <person name="Feldgarden M."/>
            <person name="Gevers D."/>
            <person name="Sizova M."/>
            <person name="Hazen A."/>
            <person name="Epstein S."/>
            <person name="Walker B."/>
            <person name="Young S."/>
            <person name="Zeng Q."/>
            <person name="Gargeya S."/>
            <person name="Fitzgerald M."/>
            <person name="Haas B."/>
            <person name="Abouelleil A."/>
            <person name="Allen A.W."/>
            <person name="Alvarado L."/>
            <person name="Arachchi H.M."/>
            <person name="Berlin A.M."/>
            <person name="Chapman S.B."/>
            <person name="Gainer-Dewar J."/>
            <person name="Goldberg J."/>
            <person name="Griggs A."/>
            <person name="Gujja S."/>
            <person name="Hansen M."/>
            <person name="Howarth C."/>
            <person name="Imamovic A."/>
            <person name="Ireland A."/>
            <person name="Larimer J."/>
            <person name="McCowan C."/>
            <person name="Murphy C."/>
            <person name="Pearson M."/>
            <person name="Poon T.W."/>
            <person name="Priest M."/>
            <person name="Roberts A."/>
            <person name="Saif S."/>
            <person name="Shea T."/>
            <person name="Sisk P."/>
            <person name="Sykes S."/>
            <person name="Wortman J."/>
            <person name="Nusbaum C."/>
            <person name="Birren B."/>
        </authorList>
    </citation>
    <scope>NUCLEOTIDE SEQUENCE [LARGE SCALE GENOMIC DNA]</scope>
    <source>
        <strain evidence="3">ACB1</strain>
    </source>
</reference>
<feature type="signal peptide" evidence="1">
    <location>
        <begin position="1"/>
        <end position="19"/>
    </location>
</feature>
<dbReference type="PATRIC" id="fig|796943.3.peg.932"/>
<dbReference type="PROSITE" id="PS51257">
    <property type="entry name" value="PROKAR_LIPOPROTEIN"/>
    <property type="match status" value="1"/>
</dbReference>
<accession>G9WMF4</accession>
<evidence type="ECO:0000313" key="3">
    <source>
        <dbReference type="EMBL" id="EHL11707.1"/>
    </source>
</evidence>